<evidence type="ECO:0000256" key="1">
    <source>
        <dbReference type="ARBA" id="ARBA00004141"/>
    </source>
</evidence>
<evidence type="ECO:0000256" key="4">
    <source>
        <dbReference type="ARBA" id="ARBA00023136"/>
    </source>
</evidence>
<keyword evidence="3 5" id="KW-1133">Transmembrane helix</keyword>
<proteinExistence type="predicted"/>
<evidence type="ECO:0000313" key="8">
    <source>
        <dbReference type="Proteomes" id="UP000245390"/>
    </source>
</evidence>
<dbReference type="RefSeq" id="WP_109759391.1">
    <property type="nucleotide sequence ID" value="NZ_CP034588.1"/>
</dbReference>
<keyword evidence="2 5" id="KW-0812">Transmembrane</keyword>
<dbReference type="GO" id="GO:0016020">
    <property type="term" value="C:membrane"/>
    <property type="evidence" value="ECO:0007669"/>
    <property type="project" value="UniProtKB-SubCell"/>
</dbReference>
<evidence type="ECO:0000256" key="2">
    <source>
        <dbReference type="ARBA" id="ARBA00022692"/>
    </source>
</evidence>
<comment type="caution">
    <text evidence="7">The sequence shown here is derived from an EMBL/GenBank/DDBJ whole genome shotgun (WGS) entry which is preliminary data.</text>
</comment>
<dbReference type="Pfam" id="PF07298">
    <property type="entry name" value="NnrU"/>
    <property type="match status" value="1"/>
</dbReference>
<evidence type="ECO:0000256" key="5">
    <source>
        <dbReference type="SAM" id="Phobius"/>
    </source>
</evidence>
<dbReference type="AlphaFoldDB" id="A0A316G6X8"/>
<dbReference type="OrthoDB" id="5293641at2"/>
<dbReference type="InterPro" id="IPR009915">
    <property type="entry name" value="NnrU_dom"/>
</dbReference>
<feature type="transmembrane region" description="Helical" evidence="5">
    <location>
        <begin position="67"/>
        <end position="86"/>
    </location>
</feature>
<dbReference type="Proteomes" id="UP000245390">
    <property type="component" value="Unassembled WGS sequence"/>
</dbReference>
<dbReference type="KEGG" id="salo:EF888_18560"/>
<protein>
    <submittedName>
        <fullName evidence="7">NnrU protein</fullName>
    </submittedName>
</protein>
<dbReference type="EMBL" id="QGGV01000005">
    <property type="protein sequence ID" value="PWK55945.1"/>
    <property type="molecule type" value="Genomic_DNA"/>
</dbReference>
<organism evidence="7 8">
    <name type="scientific">Silicimonas algicola</name>
    <dbReference type="NCBI Taxonomy" id="1826607"/>
    <lineage>
        <taxon>Bacteria</taxon>
        <taxon>Pseudomonadati</taxon>
        <taxon>Pseudomonadota</taxon>
        <taxon>Alphaproteobacteria</taxon>
        <taxon>Rhodobacterales</taxon>
        <taxon>Paracoccaceae</taxon>
    </lineage>
</organism>
<gene>
    <name evidence="7" type="ORF">C8D95_1057</name>
</gene>
<evidence type="ECO:0000256" key="3">
    <source>
        <dbReference type="ARBA" id="ARBA00022989"/>
    </source>
</evidence>
<evidence type="ECO:0000313" key="7">
    <source>
        <dbReference type="EMBL" id="PWK55945.1"/>
    </source>
</evidence>
<feature type="transmembrane region" description="Helical" evidence="5">
    <location>
        <begin position="98"/>
        <end position="116"/>
    </location>
</feature>
<feature type="domain" description="NnrU" evidence="6">
    <location>
        <begin position="3"/>
        <end position="182"/>
    </location>
</feature>
<name>A0A316G6X8_9RHOB</name>
<keyword evidence="8" id="KW-1185">Reference proteome</keyword>
<reference evidence="7 8" key="1">
    <citation type="submission" date="2018-05" db="EMBL/GenBank/DDBJ databases">
        <title>Genomic Encyclopedia of Type Strains, Phase IV (KMG-IV): sequencing the most valuable type-strain genomes for metagenomic binning, comparative biology and taxonomic classification.</title>
        <authorList>
            <person name="Goeker M."/>
        </authorList>
    </citation>
    <scope>NUCLEOTIDE SEQUENCE [LARGE SCALE GENOMIC DNA]</scope>
    <source>
        <strain evidence="7 8">DSM 103371</strain>
    </source>
</reference>
<feature type="transmembrane region" description="Helical" evidence="5">
    <location>
        <begin position="123"/>
        <end position="141"/>
    </location>
</feature>
<keyword evidence="4 5" id="KW-0472">Membrane</keyword>
<comment type="subcellular location">
    <subcellularLocation>
        <location evidence="1">Membrane</location>
        <topology evidence="1">Multi-pass membrane protein</topology>
    </subcellularLocation>
</comment>
<evidence type="ECO:0000259" key="6">
    <source>
        <dbReference type="Pfam" id="PF07298"/>
    </source>
</evidence>
<feature type="transmembrane region" description="Helical" evidence="5">
    <location>
        <begin position="161"/>
        <end position="184"/>
    </location>
</feature>
<feature type="transmembrane region" description="Helical" evidence="5">
    <location>
        <begin position="36"/>
        <end position="55"/>
    </location>
</feature>
<sequence>MTLLILGLLLWAGAHLVKRLAPGARAVLQDKMGDGSKGLIAALILLSVVLMVLGYRSADGAVYWGRTGAMVGINNLLMVVAVALFGVGNSKSRLRGKMRHPMLTGLIVWGVAHLLVNGDVPSFVLFGGLIAWALLEMILVNRAEHEYVPYDGGSFAGDVRLAVITLVVYAVISGIHWWLGYVPFGA</sequence>
<accession>A0A316G6X8</accession>